<name>I7II89_9CAUD</name>
<sequence>MVCRKLDISEFEFKNAIDLCRDFLSPQEIIRLYR</sequence>
<proteinExistence type="predicted"/>
<gene>
    <name evidence="1" type="primary">CP21_170</name>
</gene>
<protein>
    <submittedName>
        <fullName evidence="1">Uncharacterized protein</fullName>
    </submittedName>
</protein>
<dbReference type="KEGG" id="vg:14010980"/>
<evidence type="ECO:0000313" key="2">
    <source>
        <dbReference type="Proteomes" id="UP000050571"/>
    </source>
</evidence>
<dbReference type="RefSeq" id="YP_007005240.1">
    <property type="nucleotide sequence ID" value="NC_019507.1"/>
</dbReference>
<evidence type="ECO:0000313" key="1">
    <source>
        <dbReference type="EMBL" id="CCH63632.1"/>
    </source>
</evidence>
<dbReference type="EMBL" id="HE815464">
    <property type="protein sequence ID" value="CCH63632.1"/>
    <property type="molecule type" value="Genomic_DNA"/>
</dbReference>
<dbReference type="GeneID" id="14010980"/>
<accession>I7II89</accession>
<organism evidence="1 2">
    <name type="scientific">Campylobacter phage CP21</name>
    <dbReference type="NCBI Taxonomy" id="2881391"/>
    <lineage>
        <taxon>Viruses</taxon>
        <taxon>Duplodnaviria</taxon>
        <taxon>Heunggongvirae</taxon>
        <taxon>Uroviricota</taxon>
        <taxon>Caudoviricetes</taxon>
        <taxon>Connertonviridae</taxon>
        <taxon>Firehammervirus</taxon>
        <taxon>Firehammervirus CP21</taxon>
    </lineage>
</organism>
<reference evidence="1 2" key="1">
    <citation type="journal article" date="2012" name="J. Virol.">
        <title>The Complete Genome Sequence of Bacteriophage CP21 Reveals Modular Shuffling in Campylobacter Group II Phages.</title>
        <authorList>
            <person name="Hammerl J.A."/>
            <person name="Jackel C."/>
            <person name="Reetz J."/>
            <person name="Hertwig S."/>
        </authorList>
    </citation>
    <scope>NUCLEOTIDE SEQUENCE [LARGE SCALE GENOMIC DNA]</scope>
</reference>
<keyword evidence="2" id="KW-1185">Reference proteome</keyword>
<dbReference type="Proteomes" id="UP000050571">
    <property type="component" value="Segment"/>
</dbReference>